<organism evidence="2 3">
    <name type="scientific">Thiohalocapsa halophila</name>
    <dbReference type="NCBI Taxonomy" id="69359"/>
    <lineage>
        <taxon>Bacteria</taxon>
        <taxon>Pseudomonadati</taxon>
        <taxon>Pseudomonadota</taxon>
        <taxon>Gammaproteobacteria</taxon>
        <taxon>Chromatiales</taxon>
        <taxon>Chromatiaceae</taxon>
        <taxon>Thiohalocapsa</taxon>
    </lineage>
</organism>
<comment type="caution">
    <text evidence="2">The sequence shown here is derived from an EMBL/GenBank/DDBJ whole genome shotgun (WGS) entry which is preliminary data.</text>
</comment>
<gene>
    <name evidence="2" type="ORF">CKO31_01455</name>
</gene>
<keyword evidence="1" id="KW-0812">Transmembrane</keyword>
<feature type="transmembrane region" description="Helical" evidence="1">
    <location>
        <begin position="29"/>
        <end position="51"/>
    </location>
</feature>
<dbReference type="InterPro" id="IPR016936">
    <property type="entry name" value="UCP029693"/>
</dbReference>
<name>A0ABS1CBX4_9GAMM</name>
<dbReference type="RefSeq" id="WP_200233350.1">
    <property type="nucleotide sequence ID" value="NZ_NRRV01000002.1"/>
</dbReference>
<evidence type="ECO:0000313" key="2">
    <source>
        <dbReference type="EMBL" id="MBK1629422.1"/>
    </source>
</evidence>
<dbReference type="PIRSF" id="PIRSF029693">
    <property type="entry name" value="UCP029693"/>
    <property type="match status" value="1"/>
</dbReference>
<dbReference type="EMBL" id="NRRV01000002">
    <property type="protein sequence ID" value="MBK1629422.1"/>
    <property type="molecule type" value="Genomic_DNA"/>
</dbReference>
<proteinExistence type="predicted"/>
<dbReference type="Proteomes" id="UP000748752">
    <property type="component" value="Unassembled WGS sequence"/>
</dbReference>
<evidence type="ECO:0000313" key="3">
    <source>
        <dbReference type="Proteomes" id="UP000748752"/>
    </source>
</evidence>
<keyword evidence="1" id="KW-1133">Transmembrane helix</keyword>
<evidence type="ECO:0008006" key="4">
    <source>
        <dbReference type="Google" id="ProtNLM"/>
    </source>
</evidence>
<evidence type="ECO:0000256" key="1">
    <source>
        <dbReference type="SAM" id="Phobius"/>
    </source>
</evidence>
<protein>
    <recommendedName>
        <fullName evidence="4">DUF2333 family protein</fullName>
    </recommendedName>
</protein>
<dbReference type="Pfam" id="PF10095">
    <property type="entry name" value="DUF2333"/>
    <property type="match status" value="1"/>
</dbReference>
<sequence length="355" mass="37741">MNDFSTQPLAVTARAAARSGRRRAGPARALRWVLGALLALLLLNLALMLYWGRQPPVFDVVERAQAEVAAAGGSETPAGVATTAAIIGIGDTLLNKPGGFLHNDRLPPGAIMDNCPSWECGVVMALRDAVQALRDDFTRAQTQSVENLDVKRADMKLAMDPKAWVLPAAEDAYAEGIAALRAYLGDLAKGQARFYPRADNLADYLGLVEKRLGNFGVRLGAAAGATLDLDPIAGHIADDALPASGMPLDPAGSAVYDPARVDDVFFCARGYSWAFLHVLRGIERDFAHVLADKNADMQIRRIVHDLEGAIKPMRSPVVLNGGGFGLLANHSMVAASYVARVNAAVIDLGLLLEQG</sequence>
<keyword evidence="1" id="KW-0472">Membrane</keyword>
<keyword evidence="3" id="KW-1185">Reference proteome</keyword>
<accession>A0ABS1CBX4</accession>
<reference evidence="2 3" key="1">
    <citation type="journal article" date="2020" name="Microorganisms">
        <title>Osmotic Adaptation and Compatible Solute Biosynthesis of Phototrophic Bacteria as Revealed from Genome Analyses.</title>
        <authorList>
            <person name="Imhoff J.F."/>
            <person name="Rahn T."/>
            <person name="Kunzel S."/>
            <person name="Keller A."/>
            <person name="Neulinger S.C."/>
        </authorList>
    </citation>
    <scope>NUCLEOTIDE SEQUENCE [LARGE SCALE GENOMIC DNA]</scope>
    <source>
        <strain evidence="2 3">DSM 6210</strain>
    </source>
</reference>